<dbReference type="Pfam" id="PF10017">
    <property type="entry name" value="Methyltransf_33"/>
    <property type="match status" value="1"/>
</dbReference>
<dbReference type="PIRSF" id="PIRSF018005">
    <property type="entry name" value="UCP018005"/>
    <property type="match status" value="1"/>
</dbReference>
<dbReference type="NCBIfam" id="TIGR03438">
    <property type="entry name" value="egtD_ergothio"/>
    <property type="match status" value="1"/>
</dbReference>
<keyword evidence="5" id="KW-1185">Reference proteome</keyword>
<dbReference type="InterPro" id="IPR051128">
    <property type="entry name" value="EgtD_Methyltrsf_superfamily"/>
</dbReference>
<gene>
    <name evidence="4" type="primary">egtD</name>
    <name evidence="4" type="ORF">VB774_04905</name>
</gene>
<comment type="caution">
    <text evidence="4">The sequence shown here is derived from an EMBL/GenBank/DDBJ whole genome shotgun (WGS) entry which is preliminary data.</text>
</comment>
<accession>A0ABU5TH27</accession>
<keyword evidence="1 4" id="KW-0489">Methyltransferase</keyword>
<dbReference type="GO" id="GO:0052706">
    <property type="term" value="F:L-histidine N(alpha)-methyltransferase activity"/>
    <property type="evidence" value="ECO:0007669"/>
    <property type="project" value="UniProtKB-EC"/>
</dbReference>
<evidence type="ECO:0000313" key="5">
    <source>
        <dbReference type="Proteomes" id="UP001301388"/>
    </source>
</evidence>
<reference evidence="4 5" key="1">
    <citation type="submission" date="2023-12" db="EMBL/GenBank/DDBJ databases">
        <title>Baltic Sea Cyanobacteria.</title>
        <authorList>
            <person name="Delbaje E."/>
            <person name="Fewer D.P."/>
            <person name="Shishido T.K."/>
        </authorList>
    </citation>
    <scope>NUCLEOTIDE SEQUENCE [LARGE SCALE GENOMIC DNA]</scope>
    <source>
        <strain evidence="4 5">UHCC 0370</strain>
    </source>
</reference>
<proteinExistence type="predicted"/>
<dbReference type="GO" id="GO:0032259">
    <property type="term" value="P:methylation"/>
    <property type="evidence" value="ECO:0007669"/>
    <property type="project" value="UniProtKB-KW"/>
</dbReference>
<dbReference type="PANTHER" id="PTHR43397:SF1">
    <property type="entry name" value="ERGOTHIONEINE BIOSYNTHESIS PROTEIN 1"/>
    <property type="match status" value="1"/>
</dbReference>
<dbReference type="PANTHER" id="PTHR43397">
    <property type="entry name" value="ERGOTHIONEINE BIOSYNTHESIS PROTEIN 1"/>
    <property type="match status" value="1"/>
</dbReference>
<evidence type="ECO:0000313" key="4">
    <source>
        <dbReference type="EMBL" id="MEA5476953.1"/>
    </source>
</evidence>
<sequence>MTVKHLKILHQHNTNINQTFQKDGQDVVQGLSGTPKALPPKYFYDDRGSELFEQICELPEYYPTRTEAWILNKYADEIADITGSCELVELGSGSSTKTHYLLSAYQKATNSLTEAIPDAFSYIPIDVSGGILKTTVLHLQQKYPDLSIEGLIGTYDEALFHLGKNHLRSRMIFFLGSSIGNFTESESNDFLGKVSHALTQGDYFLLGIDLQKPKEILEAAYNDSQEVTAAFNLNMLAHLNWRFQGDFDLDLFKHQAIYNEVDHQIEMYLHARSPHQASLEILDLKVQFEAGESILTEISRKFDLEKVQAQLRSQGLETVKIWTDPQKWFGLVLCQVPHN</sequence>
<dbReference type="InterPro" id="IPR029063">
    <property type="entry name" value="SAM-dependent_MTases_sf"/>
</dbReference>
<dbReference type="EC" id="2.1.1.44" evidence="4"/>
<dbReference type="RefSeq" id="WP_281006405.1">
    <property type="nucleotide sequence ID" value="NZ_JAYGIE010000014.1"/>
</dbReference>
<organism evidence="4 5">
    <name type="scientific">Pseudanabaena galeata UHCC 0370</name>
    <dbReference type="NCBI Taxonomy" id="3110310"/>
    <lineage>
        <taxon>Bacteria</taxon>
        <taxon>Bacillati</taxon>
        <taxon>Cyanobacteriota</taxon>
        <taxon>Cyanophyceae</taxon>
        <taxon>Pseudanabaenales</taxon>
        <taxon>Pseudanabaenaceae</taxon>
        <taxon>Pseudanabaena</taxon>
    </lineage>
</organism>
<dbReference type="Proteomes" id="UP001301388">
    <property type="component" value="Unassembled WGS sequence"/>
</dbReference>
<keyword evidence="2 4" id="KW-0808">Transferase</keyword>
<feature type="domain" description="Histidine-specific methyltransferase SAM-dependent" evidence="3">
    <location>
        <begin position="25"/>
        <end position="335"/>
    </location>
</feature>
<dbReference type="Gene3D" id="3.40.50.150">
    <property type="entry name" value="Vaccinia Virus protein VP39"/>
    <property type="match status" value="1"/>
</dbReference>
<name>A0ABU5TH27_9CYAN</name>
<dbReference type="EMBL" id="JAYGIE010000014">
    <property type="protein sequence ID" value="MEA5476953.1"/>
    <property type="molecule type" value="Genomic_DNA"/>
</dbReference>
<protein>
    <submittedName>
        <fullName evidence="4">L-histidine N(Alpha)-methyltransferase</fullName>
        <ecNumber evidence="4">2.1.1.44</ecNumber>
    </submittedName>
</protein>
<evidence type="ECO:0000256" key="2">
    <source>
        <dbReference type="ARBA" id="ARBA00022679"/>
    </source>
</evidence>
<dbReference type="InterPro" id="IPR019257">
    <property type="entry name" value="MeTrfase_dom"/>
</dbReference>
<dbReference type="InterPro" id="IPR035094">
    <property type="entry name" value="EgtD"/>
</dbReference>
<dbReference type="InterPro" id="IPR017804">
    <property type="entry name" value="MeTrfase_EgtD-like"/>
</dbReference>
<evidence type="ECO:0000256" key="1">
    <source>
        <dbReference type="ARBA" id="ARBA00022603"/>
    </source>
</evidence>
<evidence type="ECO:0000259" key="3">
    <source>
        <dbReference type="Pfam" id="PF10017"/>
    </source>
</evidence>